<feature type="binding site" description="axial binding residue" evidence="9">
    <location>
        <position position="83"/>
    </location>
    <ligand>
        <name>heme c</name>
        <dbReference type="ChEBI" id="CHEBI:61717"/>
        <label>1</label>
    </ligand>
    <ligandPart>
        <name>Fe</name>
        <dbReference type="ChEBI" id="CHEBI:18248"/>
    </ligandPart>
</feature>
<dbReference type="InterPro" id="IPR009056">
    <property type="entry name" value="Cyt_c-like_dom"/>
</dbReference>
<feature type="binding site" description="covalent" evidence="8">
    <location>
        <position position="66"/>
    </location>
    <ligand>
        <name>heme c</name>
        <dbReference type="ChEBI" id="CHEBI:61717"/>
        <label>1</label>
    </ligand>
</feature>
<dbReference type="InterPro" id="IPR004852">
    <property type="entry name" value="Di-haem_cyt_c_peroxidsae"/>
</dbReference>
<evidence type="ECO:0000256" key="10">
    <source>
        <dbReference type="SAM" id="SignalP"/>
    </source>
</evidence>
<feature type="binding site" description="axial binding residue" evidence="9">
    <location>
        <position position="67"/>
    </location>
    <ligand>
        <name>heme c</name>
        <dbReference type="ChEBI" id="CHEBI:61717"/>
        <label>1</label>
    </ligand>
    <ligandPart>
        <name>Fe</name>
        <dbReference type="ChEBI" id="CHEBI:18248"/>
    </ligandPart>
</feature>
<dbReference type="InterPro" id="IPR051395">
    <property type="entry name" value="Cytochrome_c_Peroxidase/MauG"/>
</dbReference>
<keyword evidence="7 9" id="KW-0408">Iron</keyword>
<evidence type="ECO:0000256" key="9">
    <source>
        <dbReference type="PIRSR" id="PIRSR000294-2"/>
    </source>
</evidence>
<keyword evidence="6" id="KW-0560">Oxidoreductase</keyword>
<dbReference type="PANTHER" id="PTHR30600:SF7">
    <property type="entry name" value="CYTOCHROME C PEROXIDASE-RELATED"/>
    <property type="match status" value="1"/>
</dbReference>
<feature type="binding site" description="axial binding residue" evidence="9">
    <location>
        <position position="214"/>
    </location>
    <ligand>
        <name>heme c</name>
        <dbReference type="ChEBI" id="CHEBI:61717"/>
        <label>2</label>
    </ligand>
    <ligandPart>
        <name>Fe</name>
        <dbReference type="ChEBI" id="CHEBI:18248"/>
    </ligandPart>
</feature>
<dbReference type="Proteomes" id="UP001324634">
    <property type="component" value="Chromosome"/>
</dbReference>
<dbReference type="PROSITE" id="PS51007">
    <property type="entry name" value="CYTC"/>
    <property type="match status" value="2"/>
</dbReference>
<evidence type="ECO:0000259" key="11">
    <source>
        <dbReference type="PROSITE" id="PS51007"/>
    </source>
</evidence>
<feature type="binding site" description="covalent" evidence="8">
    <location>
        <position position="210"/>
    </location>
    <ligand>
        <name>heme c</name>
        <dbReference type="ChEBI" id="CHEBI:61717"/>
        <label>2</label>
    </ligand>
</feature>
<reference evidence="12 13" key="1">
    <citation type="submission" date="2023-11" db="EMBL/GenBank/DDBJ databases">
        <title>Peredibacter starrii A3.12.</title>
        <authorList>
            <person name="Mitchell R.J."/>
        </authorList>
    </citation>
    <scope>NUCLEOTIDE SEQUENCE [LARGE SCALE GENOMIC DNA]</scope>
    <source>
        <strain evidence="12 13">A3.12</strain>
    </source>
</reference>
<feature type="domain" description="Cytochrome c" evidence="11">
    <location>
        <begin position="41"/>
        <end position="173"/>
    </location>
</feature>
<feature type="domain" description="Cytochrome c" evidence="11">
    <location>
        <begin position="196"/>
        <end position="322"/>
    </location>
</feature>
<sequence length="344" mass="38371">MMKTSIFLTFLAMSSWAIAQDTFMALPDKAPVPKNNPMTKEKIELGKILFFDPRISESGTISCNSCHNVMAGGDDARATSIGHGGQKGKRSAPTVWNSAFLTVQFWDGRSPDLEDQARGPITNPIEMGMKSHDVALERIRQIPGYKKYFEAAFPKDKSPMNIQNAVNAIAAYERTLITPGSKFDQYMKGNKKAMNAQEIRGMKTVETVGCTACHFGPNFSGPLPPEKEGNYQKFPQNPNPEIVKKYNLSEDLGRYEVTKKEEDKNVYRVPTWRNVALTAPYFHNGSVKTLEEAVRVMGKLQLDVDLTSNQVEDIVAFLNTLTGPFPAQTMPRLPELRGRTLVED</sequence>
<organism evidence="12 13">
    <name type="scientific">Peredibacter starrii</name>
    <dbReference type="NCBI Taxonomy" id="28202"/>
    <lineage>
        <taxon>Bacteria</taxon>
        <taxon>Pseudomonadati</taxon>
        <taxon>Bdellovibrionota</taxon>
        <taxon>Bacteriovoracia</taxon>
        <taxon>Bacteriovoracales</taxon>
        <taxon>Bacteriovoracaceae</taxon>
        <taxon>Peredibacter</taxon>
    </lineage>
</organism>
<proteinExistence type="predicted"/>
<protein>
    <submittedName>
        <fullName evidence="12">Cytochrome-c peroxidase</fullName>
    </submittedName>
</protein>
<dbReference type="RefSeq" id="WP_321398946.1">
    <property type="nucleotide sequence ID" value="NZ_CP139487.1"/>
</dbReference>
<comment type="subcellular location">
    <subcellularLocation>
        <location evidence="1">Periplasm</location>
    </subcellularLocation>
</comment>
<feature type="binding site" description="covalent" evidence="8">
    <location>
        <position position="213"/>
    </location>
    <ligand>
        <name>heme c</name>
        <dbReference type="ChEBI" id="CHEBI:61717"/>
        <label>2</label>
    </ligand>
</feature>
<evidence type="ECO:0000313" key="12">
    <source>
        <dbReference type="EMBL" id="WPU66585.1"/>
    </source>
</evidence>
<evidence type="ECO:0000256" key="7">
    <source>
        <dbReference type="ARBA" id="ARBA00023004"/>
    </source>
</evidence>
<keyword evidence="3 9" id="KW-0479">Metal-binding</keyword>
<feature type="binding site" description="covalent" evidence="8">
    <location>
        <position position="63"/>
    </location>
    <ligand>
        <name>heme c</name>
        <dbReference type="ChEBI" id="CHEBI:61717"/>
        <label>1</label>
    </ligand>
</feature>
<dbReference type="GO" id="GO:0020037">
    <property type="term" value="F:heme binding"/>
    <property type="evidence" value="ECO:0007669"/>
    <property type="project" value="InterPro"/>
</dbReference>
<keyword evidence="4 10" id="KW-0732">Signal</keyword>
<keyword evidence="12" id="KW-0575">Peroxidase</keyword>
<dbReference type="PIRSF" id="PIRSF000294">
    <property type="entry name" value="Cytochrome-c_peroxidase"/>
    <property type="match status" value="1"/>
</dbReference>
<dbReference type="InterPro" id="IPR036909">
    <property type="entry name" value="Cyt_c-like_dom_sf"/>
</dbReference>
<dbReference type="SUPFAM" id="SSF46626">
    <property type="entry name" value="Cytochrome c"/>
    <property type="match status" value="2"/>
</dbReference>
<dbReference type="AlphaFoldDB" id="A0AAX4HUE9"/>
<evidence type="ECO:0000256" key="5">
    <source>
        <dbReference type="ARBA" id="ARBA00022764"/>
    </source>
</evidence>
<gene>
    <name evidence="12" type="ORF">SOO65_07490</name>
</gene>
<name>A0AAX4HUE9_9BACT</name>
<keyword evidence="13" id="KW-1185">Reference proteome</keyword>
<dbReference type="GO" id="GO:0042597">
    <property type="term" value="C:periplasmic space"/>
    <property type="evidence" value="ECO:0007669"/>
    <property type="project" value="UniProtKB-SubCell"/>
</dbReference>
<evidence type="ECO:0000313" key="13">
    <source>
        <dbReference type="Proteomes" id="UP001324634"/>
    </source>
</evidence>
<dbReference type="GO" id="GO:0004130">
    <property type="term" value="F:cytochrome-c peroxidase activity"/>
    <property type="evidence" value="ECO:0007669"/>
    <property type="project" value="TreeGrafter"/>
</dbReference>
<evidence type="ECO:0000256" key="1">
    <source>
        <dbReference type="ARBA" id="ARBA00004418"/>
    </source>
</evidence>
<comment type="PTM">
    <text evidence="8">Binds 2 heme groups per subunit.</text>
</comment>
<dbReference type="PANTHER" id="PTHR30600">
    <property type="entry name" value="CYTOCHROME C PEROXIDASE-RELATED"/>
    <property type="match status" value="1"/>
</dbReference>
<dbReference type="GO" id="GO:0009055">
    <property type="term" value="F:electron transfer activity"/>
    <property type="evidence" value="ECO:0007669"/>
    <property type="project" value="InterPro"/>
</dbReference>
<evidence type="ECO:0000256" key="3">
    <source>
        <dbReference type="ARBA" id="ARBA00022723"/>
    </source>
</evidence>
<comment type="cofactor">
    <cofactor evidence="8">
        <name>heme</name>
        <dbReference type="ChEBI" id="CHEBI:30413"/>
    </cofactor>
    <text evidence="8">Binds 2 heme groups.</text>
</comment>
<dbReference type="InterPro" id="IPR026259">
    <property type="entry name" value="MauG/Cytc_peroxidase"/>
</dbReference>
<dbReference type="EMBL" id="CP139487">
    <property type="protein sequence ID" value="WPU66585.1"/>
    <property type="molecule type" value="Genomic_DNA"/>
</dbReference>
<dbReference type="GO" id="GO:0046872">
    <property type="term" value="F:metal ion binding"/>
    <property type="evidence" value="ECO:0007669"/>
    <property type="project" value="UniProtKB-KW"/>
</dbReference>
<keyword evidence="5" id="KW-0574">Periplasm</keyword>
<evidence type="ECO:0000256" key="2">
    <source>
        <dbReference type="ARBA" id="ARBA00022617"/>
    </source>
</evidence>
<evidence type="ECO:0000256" key="4">
    <source>
        <dbReference type="ARBA" id="ARBA00022729"/>
    </source>
</evidence>
<feature type="chain" id="PRO_5043421792" evidence="10">
    <location>
        <begin position="20"/>
        <end position="344"/>
    </location>
</feature>
<feature type="binding site" description="axial binding residue" evidence="9">
    <location>
        <position position="297"/>
    </location>
    <ligand>
        <name>heme c</name>
        <dbReference type="ChEBI" id="CHEBI:61717"/>
        <label>2</label>
    </ligand>
    <ligandPart>
        <name>Fe</name>
        <dbReference type="ChEBI" id="CHEBI:18248"/>
    </ligandPart>
</feature>
<evidence type="ECO:0000256" key="6">
    <source>
        <dbReference type="ARBA" id="ARBA00023002"/>
    </source>
</evidence>
<dbReference type="Pfam" id="PF03150">
    <property type="entry name" value="CCP_MauG"/>
    <property type="match status" value="1"/>
</dbReference>
<dbReference type="Gene3D" id="1.10.760.10">
    <property type="entry name" value="Cytochrome c-like domain"/>
    <property type="match status" value="2"/>
</dbReference>
<dbReference type="KEGG" id="psti:SOO65_07490"/>
<keyword evidence="2 8" id="KW-0349">Heme</keyword>
<accession>A0AAX4HUE9</accession>
<evidence type="ECO:0000256" key="8">
    <source>
        <dbReference type="PIRSR" id="PIRSR000294-1"/>
    </source>
</evidence>
<feature type="signal peptide" evidence="10">
    <location>
        <begin position="1"/>
        <end position="19"/>
    </location>
</feature>